<evidence type="ECO:0000313" key="2">
    <source>
        <dbReference type="Proteomes" id="UP000253729"/>
    </source>
</evidence>
<dbReference type="RefSeq" id="XP_026631872.1">
    <property type="nucleotide sequence ID" value="XM_026764533.1"/>
</dbReference>
<accession>A0A3F3QIE7</accession>
<gene>
    <name evidence="1" type="ORF">BDQ94DRAFT_134756</name>
</gene>
<dbReference type="Proteomes" id="UP000253729">
    <property type="component" value="Unassembled WGS sequence"/>
</dbReference>
<reference evidence="1 2" key="1">
    <citation type="submission" date="2018-07" db="EMBL/GenBank/DDBJ databases">
        <title>The genomes of Aspergillus section Nigri reveals drivers in fungal speciation.</title>
        <authorList>
            <consortium name="DOE Joint Genome Institute"/>
            <person name="Vesth T.C."/>
            <person name="Nybo J."/>
            <person name="Theobald S."/>
            <person name="Brandl J."/>
            <person name="Frisvad J.C."/>
            <person name="Nielsen K.F."/>
            <person name="Lyhne E.K."/>
            <person name="Kogle M.E."/>
            <person name="Kuo A."/>
            <person name="Riley R."/>
            <person name="Clum A."/>
            <person name="Nolan M."/>
            <person name="Lipzen A."/>
            <person name="Salamov A."/>
            <person name="Henrissat B."/>
            <person name="Wiebenga A."/>
            <person name="De vries R.P."/>
            <person name="Grigoriev I.V."/>
            <person name="Mortensen U.H."/>
            <person name="Andersen M.R."/>
            <person name="Baker S.E."/>
        </authorList>
    </citation>
    <scope>NUCLEOTIDE SEQUENCE [LARGE SCALE GENOMIC DNA]</scope>
    <source>
        <strain evidence="1 2">CBS 139.54b</strain>
    </source>
</reference>
<dbReference type="AlphaFoldDB" id="A0A3F3QIE7"/>
<evidence type="ECO:0000313" key="1">
    <source>
        <dbReference type="EMBL" id="RDH38850.1"/>
    </source>
</evidence>
<dbReference type="EMBL" id="KZ852033">
    <property type="protein sequence ID" value="RDH38850.1"/>
    <property type="molecule type" value="Genomic_DNA"/>
</dbReference>
<sequence length="91" mass="10044">MARLGCHAPSQCVTHTHTHTAWLSVHVLVQFPSSQRERKSPSRHYRMMAGSRCRSSGISQREAAHWPAHPPIHPSGVSTLLSAAMAFFLAC</sequence>
<protein>
    <submittedName>
        <fullName evidence="1">Uncharacterized protein</fullName>
    </submittedName>
</protein>
<dbReference type="GeneID" id="38132889"/>
<keyword evidence="2" id="KW-1185">Reference proteome</keyword>
<organism evidence="1 2">
    <name type="scientific">Aspergillus welwitschiae</name>
    <dbReference type="NCBI Taxonomy" id="1341132"/>
    <lineage>
        <taxon>Eukaryota</taxon>
        <taxon>Fungi</taxon>
        <taxon>Dikarya</taxon>
        <taxon>Ascomycota</taxon>
        <taxon>Pezizomycotina</taxon>
        <taxon>Eurotiomycetes</taxon>
        <taxon>Eurotiomycetidae</taxon>
        <taxon>Eurotiales</taxon>
        <taxon>Aspergillaceae</taxon>
        <taxon>Aspergillus</taxon>
        <taxon>Aspergillus subgen. Circumdati</taxon>
    </lineage>
</organism>
<name>A0A3F3QIE7_9EURO</name>
<proteinExistence type="predicted"/>